<evidence type="ECO:0000256" key="9">
    <source>
        <dbReference type="ARBA" id="ARBA00023136"/>
    </source>
</evidence>
<keyword evidence="9 14" id="KW-0472">Membrane</keyword>
<evidence type="ECO:0000256" key="2">
    <source>
        <dbReference type="ARBA" id="ARBA00004117"/>
    </source>
</evidence>
<feature type="transmembrane region" description="Helical" evidence="14">
    <location>
        <begin position="27"/>
        <end position="47"/>
    </location>
</feature>
<evidence type="ECO:0000313" key="18">
    <source>
        <dbReference type="Proteomes" id="UP000011134"/>
    </source>
</evidence>
<dbReference type="AlphaFoldDB" id="L8JFN1"/>
<dbReference type="GO" id="GO:0071973">
    <property type="term" value="P:bacterial-type flagellum-dependent cell motility"/>
    <property type="evidence" value="ECO:0007669"/>
    <property type="project" value="InterPro"/>
</dbReference>
<name>L8JFN1_9GAMM</name>
<comment type="similarity">
    <text evidence="4 12">Belongs to the FliF family.</text>
</comment>
<dbReference type="PRINTS" id="PR01009">
    <property type="entry name" value="FLGMRINGFLIF"/>
</dbReference>
<evidence type="ECO:0000256" key="12">
    <source>
        <dbReference type="PIRNR" id="PIRNR004862"/>
    </source>
</evidence>
<dbReference type="InterPro" id="IPR043427">
    <property type="entry name" value="YscJ/FliF"/>
</dbReference>
<proteinExistence type="inferred from homology"/>
<evidence type="ECO:0000256" key="3">
    <source>
        <dbReference type="ARBA" id="ARBA00004651"/>
    </source>
</evidence>
<dbReference type="InterPro" id="IPR006182">
    <property type="entry name" value="FliF_N_dom"/>
</dbReference>
<reference evidence="17 18" key="1">
    <citation type="submission" date="2012-12" db="EMBL/GenBank/DDBJ databases">
        <title>Genome Assembly of Photobacterium sp. AK15.</title>
        <authorList>
            <person name="Khatri I."/>
            <person name="Vaidya B."/>
            <person name="Srinivas T.N.R."/>
            <person name="Subramanian S."/>
            <person name="Pinnaka A."/>
        </authorList>
    </citation>
    <scope>NUCLEOTIDE SEQUENCE [LARGE SCALE GENOMIC DNA]</scope>
    <source>
        <strain evidence="17 18">AK15</strain>
    </source>
</reference>
<evidence type="ECO:0000256" key="5">
    <source>
        <dbReference type="ARBA" id="ARBA00017949"/>
    </source>
</evidence>
<keyword evidence="17" id="KW-0969">Cilium</keyword>
<dbReference type="GO" id="GO:0005886">
    <property type="term" value="C:plasma membrane"/>
    <property type="evidence" value="ECO:0007669"/>
    <property type="project" value="UniProtKB-SubCell"/>
</dbReference>
<feature type="region of interest" description="Disordered" evidence="13">
    <location>
        <begin position="306"/>
        <end position="343"/>
    </location>
</feature>
<comment type="subunit">
    <text evidence="11">The basal body constitutes a major portion of the flagellar organelle and consists of four rings (L,P,S, and M) mounted on a central rod. The M ring is integral to the inner membrane of the cell and may be connected to the flagellar rod via the S ring. The S (supramembrane ring) lies just distal to the M ring. The L and P rings lie in the outer membrane and the periplasmic space, respectively.</text>
</comment>
<evidence type="ECO:0000256" key="4">
    <source>
        <dbReference type="ARBA" id="ARBA00007971"/>
    </source>
</evidence>
<evidence type="ECO:0000256" key="6">
    <source>
        <dbReference type="ARBA" id="ARBA00022475"/>
    </source>
</evidence>
<dbReference type="Gene3D" id="3.30.300.30">
    <property type="match status" value="1"/>
</dbReference>
<evidence type="ECO:0000256" key="14">
    <source>
        <dbReference type="SAM" id="Phobius"/>
    </source>
</evidence>
<dbReference type="Pfam" id="PF01514">
    <property type="entry name" value="YscJ_FliF"/>
    <property type="match status" value="1"/>
</dbReference>
<dbReference type="OrthoDB" id="8554211at2"/>
<evidence type="ECO:0000256" key="10">
    <source>
        <dbReference type="ARBA" id="ARBA00023143"/>
    </source>
</evidence>
<keyword evidence="8 14" id="KW-1133">Transmembrane helix</keyword>
<organism evidence="17 18">
    <name type="scientific">Photobacterium marinum</name>
    <dbReference type="NCBI Taxonomy" id="1056511"/>
    <lineage>
        <taxon>Bacteria</taxon>
        <taxon>Pseudomonadati</taxon>
        <taxon>Pseudomonadota</taxon>
        <taxon>Gammaproteobacteria</taxon>
        <taxon>Vibrionales</taxon>
        <taxon>Vibrionaceae</taxon>
        <taxon>Photobacterium</taxon>
    </lineage>
</organism>
<dbReference type="PANTHER" id="PTHR30046">
    <property type="entry name" value="FLAGELLAR M-RING PROTEIN"/>
    <property type="match status" value="1"/>
</dbReference>
<protein>
    <recommendedName>
        <fullName evidence="5 12">Flagellar M-ring protein</fullName>
    </recommendedName>
</protein>
<keyword evidence="10 12" id="KW-0975">Bacterial flagellum</keyword>
<dbReference type="Proteomes" id="UP000011134">
    <property type="component" value="Unassembled WGS sequence"/>
</dbReference>
<evidence type="ECO:0000256" key="13">
    <source>
        <dbReference type="SAM" id="MobiDB-lite"/>
    </source>
</evidence>
<dbReference type="InterPro" id="IPR000067">
    <property type="entry name" value="FlgMring_FliF"/>
</dbReference>
<dbReference type="NCBIfam" id="TIGR00206">
    <property type="entry name" value="fliF"/>
    <property type="match status" value="1"/>
</dbReference>
<evidence type="ECO:0000256" key="8">
    <source>
        <dbReference type="ARBA" id="ARBA00022989"/>
    </source>
</evidence>
<evidence type="ECO:0000259" key="15">
    <source>
        <dbReference type="Pfam" id="PF01514"/>
    </source>
</evidence>
<feature type="compositionally biased region" description="Basic and acidic residues" evidence="13">
    <location>
        <begin position="328"/>
        <end position="343"/>
    </location>
</feature>
<feature type="domain" description="Flagellar M-ring N-terminal" evidence="15">
    <location>
        <begin position="50"/>
        <end position="225"/>
    </location>
</feature>
<keyword evidence="17" id="KW-0966">Cell projection</keyword>
<feature type="transmembrane region" description="Helical" evidence="14">
    <location>
        <begin position="432"/>
        <end position="454"/>
    </location>
</feature>
<keyword evidence="18" id="KW-1185">Reference proteome</keyword>
<dbReference type="GO" id="GO:0009431">
    <property type="term" value="C:bacterial-type flagellum basal body, MS ring"/>
    <property type="evidence" value="ECO:0007669"/>
    <property type="project" value="InterPro"/>
</dbReference>
<sequence length="569" mass="62448">MTELIKQRLAGIAGPSSIGQLFSGARLMVLLGIIATLVASVVVIGLWQGNTQYRPLYGEHENFDRAQVLSVLEQRGMDFYIDPQQGTIMVDRHSLGQARMAMAAAGIEAQLPTGLEILSQDSSLGTSQFIENARYRHGLEGELARSIMALDPVSNVRVHLAIPKQTLFVRREKEQPSASVVVSLRPGQSLDTEQVTAIVNLVAGSVPELSSEHVNVIDQQGNLLSAVINDDGKHGRNSSRYLEYVQKLERSYIERASRMLRPLVGMENFQVEVAADINFDRVEATEELYAPDGTVANEYSTYDRRIGKPAQGVPGALSNRPPEEGEDAADKNQGNERGESSRDFAIDRTLKHTLYQQGQIKRLSVSVLLNGQPETFSQAQLQDLKQMLADSIGIDTARGDKFSVVVYPFNRGDANLLADEPSWWTQPIWLDYLRYLLSALVALVILLVVVRPAIRQLSGANKANKLMIPEAENLPEKETSTAVATVPATAGGEVNNQETESDADVVATQTATPGLSSVVSSEELPELPSPETGLEAQLSYLQMLSEKEPERVAHVVKQWITPKDDDDRE</sequence>
<evidence type="ECO:0000256" key="11">
    <source>
        <dbReference type="ARBA" id="ARBA00025936"/>
    </source>
</evidence>
<comment type="caution">
    <text evidence="17">The sequence shown here is derived from an EMBL/GenBank/DDBJ whole genome shotgun (WGS) entry which is preliminary data.</text>
</comment>
<comment type="subcellular location">
    <subcellularLocation>
        <location evidence="2 12">Bacterial flagellum basal body</location>
    </subcellularLocation>
    <subcellularLocation>
        <location evidence="3">Cell membrane</location>
        <topology evidence="3">Multi-pass membrane protein</topology>
    </subcellularLocation>
</comment>
<dbReference type="GO" id="GO:0003774">
    <property type="term" value="F:cytoskeletal motor activity"/>
    <property type="evidence" value="ECO:0007669"/>
    <property type="project" value="InterPro"/>
</dbReference>
<evidence type="ECO:0000256" key="1">
    <source>
        <dbReference type="ARBA" id="ARBA00003820"/>
    </source>
</evidence>
<keyword evidence="6" id="KW-1003">Cell membrane</keyword>
<gene>
    <name evidence="17" type="ORF">C942_03664</name>
</gene>
<dbReference type="InterPro" id="IPR045851">
    <property type="entry name" value="AMP-bd_C_sf"/>
</dbReference>
<accession>L8JFN1</accession>
<comment type="function">
    <text evidence="1 12">The M ring may be actively involved in energy transduction.</text>
</comment>
<dbReference type="RefSeq" id="WP_007462901.1">
    <property type="nucleotide sequence ID" value="NZ_AMZO01000004.1"/>
</dbReference>
<dbReference type="PATRIC" id="fig|1056511.3.peg.896"/>
<keyword evidence="17" id="KW-0282">Flagellum</keyword>
<feature type="domain" description="Flagellar M-ring C-terminal" evidence="16">
    <location>
        <begin position="260"/>
        <end position="409"/>
    </location>
</feature>
<dbReference type="InterPro" id="IPR013556">
    <property type="entry name" value="Flag_M-ring_C"/>
</dbReference>
<dbReference type="PIRSF" id="PIRSF004862">
    <property type="entry name" value="FliF"/>
    <property type="match status" value="1"/>
</dbReference>
<keyword evidence="7 14" id="KW-0812">Transmembrane</keyword>
<dbReference type="EMBL" id="AMZO01000004">
    <property type="protein sequence ID" value="ELR67063.1"/>
    <property type="molecule type" value="Genomic_DNA"/>
</dbReference>
<evidence type="ECO:0000256" key="7">
    <source>
        <dbReference type="ARBA" id="ARBA00022692"/>
    </source>
</evidence>
<evidence type="ECO:0000313" key="17">
    <source>
        <dbReference type="EMBL" id="ELR67063.1"/>
    </source>
</evidence>
<dbReference type="Pfam" id="PF08345">
    <property type="entry name" value="YscJ_FliF_C"/>
    <property type="match status" value="1"/>
</dbReference>
<dbReference type="PANTHER" id="PTHR30046:SF0">
    <property type="entry name" value="FLAGELLAR M-RING PROTEIN"/>
    <property type="match status" value="1"/>
</dbReference>
<evidence type="ECO:0000259" key="16">
    <source>
        <dbReference type="Pfam" id="PF08345"/>
    </source>
</evidence>